<comment type="caution">
    <text evidence="1">The sequence shown here is derived from an EMBL/GenBank/DDBJ whole genome shotgun (WGS) entry which is preliminary data.</text>
</comment>
<keyword evidence="2" id="KW-1185">Reference proteome</keyword>
<protein>
    <submittedName>
        <fullName evidence="1">Uncharacterized protein</fullName>
    </submittedName>
</protein>
<dbReference type="RefSeq" id="WP_068705140.1">
    <property type="nucleotide sequence ID" value="NZ_MAKX01000013.1"/>
</dbReference>
<dbReference type="STRING" id="447689.BA195_10105"/>
<name>A0A1B9XYB2_9FLAO</name>
<dbReference type="AlphaFoldDB" id="A0A1B9XYB2"/>
<accession>A0A1B9XYB2</accession>
<sequence length="277" mass="32322">MKKETKKIKNGYITTYSRSEGNYATISNNIINDSRLSDSAVRLLIMLINSPSEKISMTYYRKKLGWGSEKMSKITKKLAELGYLKGIQYPQGEKFKYHYNIDETGKLKPSYDDNGNVIVLKNSTKPYTKKEHHKKKETTKQPEPKKVEIVDNDILKYLIDNVNVDVIEMYQDEFTSIINNVDSYNQQVKDIDALIKKIKLECYNFNINNVSERLSKVSKKASTKFSEYLKKEIFEKFNLNVNATNKLKHFNQQNPNQTKQKTLFEDKLQELSEQPND</sequence>
<gene>
    <name evidence="1" type="ORF">BA195_10105</name>
</gene>
<evidence type="ECO:0000313" key="1">
    <source>
        <dbReference type="EMBL" id="OCK42519.1"/>
    </source>
</evidence>
<proteinExistence type="predicted"/>
<dbReference type="EMBL" id="MAKX01000013">
    <property type="protein sequence ID" value="OCK42519.1"/>
    <property type="molecule type" value="Genomic_DNA"/>
</dbReference>
<dbReference type="Proteomes" id="UP000093186">
    <property type="component" value="Unassembled WGS sequence"/>
</dbReference>
<reference evidence="1 2" key="1">
    <citation type="submission" date="2016-06" db="EMBL/GenBank/DDBJ databases">
        <title>Draft Genome Sequence of Tenacibaculum soleae UCD-KL19.</title>
        <authorList>
            <person name="Eisen J.A."/>
            <person name="Coil D.A."/>
            <person name="Lujan K.M."/>
        </authorList>
    </citation>
    <scope>NUCLEOTIDE SEQUENCE [LARGE SCALE GENOMIC DNA]</scope>
    <source>
        <strain evidence="1 2">UCD-KL19</strain>
    </source>
</reference>
<evidence type="ECO:0000313" key="2">
    <source>
        <dbReference type="Proteomes" id="UP000093186"/>
    </source>
</evidence>
<organism evidence="1 2">
    <name type="scientific">Tenacibaculum soleae</name>
    <dbReference type="NCBI Taxonomy" id="447689"/>
    <lineage>
        <taxon>Bacteria</taxon>
        <taxon>Pseudomonadati</taxon>
        <taxon>Bacteroidota</taxon>
        <taxon>Flavobacteriia</taxon>
        <taxon>Flavobacteriales</taxon>
        <taxon>Flavobacteriaceae</taxon>
        <taxon>Tenacibaculum</taxon>
    </lineage>
</organism>